<reference evidence="2 3" key="1">
    <citation type="submission" date="2022-03" db="EMBL/GenBank/DDBJ databases">
        <title>Mucilaginibacter sp. isolated from the gut of Protaetia brevitarsis seulensis larvae.</title>
        <authorList>
            <person name="Won M."/>
            <person name="Kim S.-J."/>
            <person name="Kwon S.-W."/>
        </authorList>
    </citation>
    <scope>NUCLEOTIDE SEQUENCE [LARGE SCALE GENOMIC DNA]</scope>
    <source>
        <strain evidence="2 3">CFWR-12</strain>
    </source>
</reference>
<evidence type="ECO:0000313" key="2">
    <source>
        <dbReference type="EMBL" id="UOE43815.1"/>
    </source>
</evidence>
<evidence type="ECO:0000313" key="3">
    <source>
        <dbReference type="Proteomes" id="UP000832097"/>
    </source>
</evidence>
<evidence type="ECO:0000256" key="1">
    <source>
        <dbReference type="SAM" id="Phobius"/>
    </source>
</evidence>
<accession>A0ABY4BX94</accession>
<name>A0ABY4BX94_9MICO</name>
<proteinExistence type="predicted"/>
<keyword evidence="1" id="KW-0812">Transmembrane</keyword>
<evidence type="ECO:0008006" key="4">
    <source>
        <dbReference type="Google" id="ProtNLM"/>
    </source>
</evidence>
<organism evidence="2 3">
    <name type="scientific">Agromyces larvae</name>
    <dbReference type="NCBI Taxonomy" id="2929802"/>
    <lineage>
        <taxon>Bacteria</taxon>
        <taxon>Bacillati</taxon>
        <taxon>Actinomycetota</taxon>
        <taxon>Actinomycetes</taxon>
        <taxon>Micrococcales</taxon>
        <taxon>Microbacteriaceae</taxon>
        <taxon>Agromyces</taxon>
    </lineage>
</organism>
<dbReference type="Proteomes" id="UP000832097">
    <property type="component" value="Chromosome"/>
</dbReference>
<feature type="transmembrane region" description="Helical" evidence="1">
    <location>
        <begin position="12"/>
        <end position="35"/>
    </location>
</feature>
<sequence length="187" mass="19092">MNTQNQTSRRTRVLKIALAGIAVAGIGAALTTAAWTDDVLFSADATASSFDLQGAANPSGGPCDDSLTYGDEGLSTPDVAIDITTEGELGALAPGEVYEVPFCLYNDGSLAGTLTGPETITVEGTLVEGNYLSADDLEVTLDATTIAAGGYVGGTLTVTTPAEWDDDAFEDEAHISFTVTGESTTTP</sequence>
<keyword evidence="1" id="KW-0472">Membrane</keyword>
<dbReference type="RefSeq" id="WP_243555057.1">
    <property type="nucleotide sequence ID" value="NZ_CP094528.1"/>
</dbReference>
<keyword evidence="3" id="KW-1185">Reference proteome</keyword>
<keyword evidence="1" id="KW-1133">Transmembrane helix</keyword>
<protein>
    <recommendedName>
        <fullName evidence="4">SipW-cognate class signal peptide</fullName>
    </recommendedName>
</protein>
<dbReference type="EMBL" id="CP094528">
    <property type="protein sequence ID" value="UOE43815.1"/>
    <property type="molecule type" value="Genomic_DNA"/>
</dbReference>
<gene>
    <name evidence="2" type="ORF">MTO99_16850</name>
</gene>